<evidence type="ECO:0000256" key="1">
    <source>
        <dbReference type="SAM" id="MobiDB-lite"/>
    </source>
</evidence>
<dbReference type="AlphaFoldDB" id="A0A6B0US67"/>
<reference evidence="2" key="1">
    <citation type="submission" date="2019-12" db="EMBL/GenBank/DDBJ databases">
        <title>An insight into the sialome of adult female Ixodes ricinus ticks feeding for 6 days.</title>
        <authorList>
            <person name="Perner J."/>
            <person name="Ribeiro J.M.C."/>
        </authorList>
    </citation>
    <scope>NUCLEOTIDE SEQUENCE</scope>
    <source>
        <strain evidence="2">Semi-engorged</strain>
        <tissue evidence="2">Salivary glands</tissue>
    </source>
</reference>
<feature type="region of interest" description="Disordered" evidence="1">
    <location>
        <begin position="48"/>
        <end position="99"/>
    </location>
</feature>
<feature type="compositionally biased region" description="Low complexity" evidence="1">
    <location>
        <begin position="48"/>
        <end position="92"/>
    </location>
</feature>
<protein>
    <submittedName>
        <fullName evidence="2">Uncharacterized protein</fullName>
    </submittedName>
</protein>
<accession>A0A6B0US67</accession>
<proteinExistence type="predicted"/>
<organism evidence="2">
    <name type="scientific">Ixodes ricinus</name>
    <name type="common">Common tick</name>
    <name type="synonym">Acarus ricinus</name>
    <dbReference type="NCBI Taxonomy" id="34613"/>
    <lineage>
        <taxon>Eukaryota</taxon>
        <taxon>Metazoa</taxon>
        <taxon>Ecdysozoa</taxon>
        <taxon>Arthropoda</taxon>
        <taxon>Chelicerata</taxon>
        <taxon>Arachnida</taxon>
        <taxon>Acari</taxon>
        <taxon>Parasitiformes</taxon>
        <taxon>Ixodida</taxon>
        <taxon>Ixodoidea</taxon>
        <taxon>Ixodidae</taxon>
        <taxon>Ixodinae</taxon>
        <taxon>Ixodes</taxon>
    </lineage>
</organism>
<sequence>MPGRRRATGSASSWTGNAAWTGCTAATSRTGCAAASGTAWCSSCPCSFRRSRTTTSSWPSSSTVAWSNSGSMTGTGSSRPSGARSGRSSSTWPPRPPRHPRCGGWHPWAYGPACGWPCATSTSPSCAPWTITIRR</sequence>
<dbReference type="EMBL" id="GIFC01010526">
    <property type="protein sequence ID" value="MXU92609.1"/>
    <property type="molecule type" value="Transcribed_RNA"/>
</dbReference>
<evidence type="ECO:0000313" key="2">
    <source>
        <dbReference type="EMBL" id="MXU92609.1"/>
    </source>
</evidence>
<name>A0A6B0US67_IXORI</name>
<dbReference type="PROSITE" id="PS51257">
    <property type="entry name" value="PROKAR_LIPOPROTEIN"/>
    <property type="match status" value="1"/>
</dbReference>